<dbReference type="PANTHER" id="PTHR46236:SF33">
    <property type="entry name" value="MEPRIN AND TRAF-LIKE DOMAIN-CONTAINING PROTEIN-RELATED"/>
    <property type="match status" value="1"/>
</dbReference>
<dbReference type="RefSeq" id="XP_018490342.2">
    <property type="nucleotide sequence ID" value="XM_018634840.2"/>
</dbReference>
<dbReference type="InterPro" id="IPR050804">
    <property type="entry name" value="MCC"/>
</dbReference>
<dbReference type="KEGG" id="rsz:108861009"/>
<reference evidence="4" key="1">
    <citation type="journal article" date="2019" name="Database">
        <title>The radish genome database (RadishGD): an integrated information resource for radish genomics.</title>
        <authorList>
            <person name="Yu H.J."/>
            <person name="Baek S."/>
            <person name="Lee Y.J."/>
            <person name="Cho A."/>
            <person name="Mun J.H."/>
        </authorList>
    </citation>
    <scope>NUCLEOTIDE SEQUENCE [LARGE SCALE GENOMIC DNA]</scope>
    <source>
        <strain evidence="4">cv. WK10039</strain>
    </source>
</reference>
<dbReference type="CDD" id="cd00121">
    <property type="entry name" value="MATH"/>
    <property type="match status" value="1"/>
</dbReference>
<dbReference type="InterPro" id="IPR008974">
    <property type="entry name" value="TRAF-like"/>
</dbReference>
<dbReference type="GeneID" id="108861009"/>
<dbReference type="PANTHER" id="PTHR46236">
    <property type="entry name" value="TRAF-LIKE SUPERFAMILY PROTEIN"/>
    <property type="match status" value="1"/>
</dbReference>
<name>A0A6J0P014_RAPSA</name>
<dbReference type="AlphaFoldDB" id="A0A6J0P014"/>
<reference evidence="5" key="2">
    <citation type="submission" date="2025-08" db="UniProtKB">
        <authorList>
            <consortium name="RefSeq"/>
        </authorList>
    </citation>
    <scope>IDENTIFICATION</scope>
    <source>
        <tissue evidence="5">Leaf</tissue>
    </source>
</reference>
<keyword evidence="1 2" id="KW-0175">Coiled coil</keyword>
<gene>
    <name evidence="5" type="primary">LOC108861009</name>
</gene>
<evidence type="ECO:0000313" key="4">
    <source>
        <dbReference type="Proteomes" id="UP000504610"/>
    </source>
</evidence>
<dbReference type="Proteomes" id="UP000504610">
    <property type="component" value="Chromosome 5"/>
</dbReference>
<keyword evidence="4" id="KW-1185">Reference proteome</keyword>
<evidence type="ECO:0000259" key="3">
    <source>
        <dbReference type="PROSITE" id="PS50144"/>
    </source>
</evidence>
<evidence type="ECO:0000313" key="5">
    <source>
        <dbReference type="RefSeq" id="XP_018490342.2"/>
    </source>
</evidence>
<feature type="domain" description="MATH" evidence="3">
    <location>
        <begin position="1"/>
        <end position="80"/>
    </location>
</feature>
<protein>
    <submittedName>
        <fullName evidence="5">MATH domain and coiled-coil domain-containing protein At3g58410-like</fullName>
    </submittedName>
</protein>
<sequence length="257" mass="29373">MGLEVADPESLPSGWRRYVKLRLSVANLYFGEVALLNEMHLWFDQKKLSFGSSTNVPLTKLLDEKEGFQVDGELMIVAEVEVHQVVGTYDCSEESEEAYESFDILNETQEYIDVNGFQVLPSQVEFARCIFERHPDIAVGFRSKNQLLRKTSMNFLLNLIETLGQSLQDLSSEDLEDADIALTDLKDVGFEVKWLESILDDVKEKKEKEESSLVRLREMDDTLLKLKQKCSDLDALVKEEKAELSATRTPLSYYDVV</sequence>
<organism evidence="4 5">
    <name type="scientific">Raphanus sativus</name>
    <name type="common">Radish</name>
    <name type="synonym">Raphanus raphanistrum var. sativus</name>
    <dbReference type="NCBI Taxonomy" id="3726"/>
    <lineage>
        <taxon>Eukaryota</taxon>
        <taxon>Viridiplantae</taxon>
        <taxon>Streptophyta</taxon>
        <taxon>Embryophyta</taxon>
        <taxon>Tracheophyta</taxon>
        <taxon>Spermatophyta</taxon>
        <taxon>Magnoliopsida</taxon>
        <taxon>eudicotyledons</taxon>
        <taxon>Gunneridae</taxon>
        <taxon>Pentapetalae</taxon>
        <taxon>rosids</taxon>
        <taxon>malvids</taxon>
        <taxon>Brassicales</taxon>
        <taxon>Brassicaceae</taxon>
        <taxon>Brassiceae</taxon>
        <taxon>Raphanus</taxon>
    </lineage>
</organism>
<feature type="coiled-coil region" evidence="2">
    <location>
        <begin position="199"/>
        <end position="243"/>
    </location>
</feature>
<proteinExistence type="predicted"/>
<dbReference type="InterPro" id="IPR002083">
    <property type="entry name" value="MATH/TRAF_dom"/>
</dbReference>
<evidence type="ECO:0000256" key="1">
    <source>
        <dbReference type="ARBA" id="ARBA00023054"/>
    </source>
</evidence>
<dbReference type="Gene3D" id="2.60.210.10">
    <property type="entry name" value="Apoptosis, Tumor Necrosis Factor Receptor Associated Protein 2, Chain A"/>
    <property type="match status" value="1"/>
</dbReference>
<evidence type="ECO:0000256" key="2">
    <source>
        <dbReference type="SAM" id="Coils"/>
    </source>
</evidence>
<accession>A0A6J0P014</accession>
<dbReference type="SUPFAM" id="SSF49599">
    <property type="entry name" value="TRAF domain-like"/>
    <property type="match status" value="1"/>
</dbReference>
<dbReference type="OrthoDB" id="1052776at2759"/>
<dbReference type="PROSITE" id="PS50144">
    <property type="entry name" value="MATH"/>
    <property type="match status" value="1"/>
</dbReference>